<organism evidence="1 2">
    <name type="scientific">Halomonas ventosae</name>
    <dbReference type="NCBI Taxonomy" id="229007"/>
    <lineage>
        <taxon>Bacteria</taxon>
        <taxon>Pseudomonadati</taxon>
        <taxon>Pseudomonadota</taxon>
        <taxon>Gammaproteobacteria</taxon>
        <taxon>Oceanospirillales</taxon>
        <taxon>Halomonadaceae</taxon>
        <taxon>Halomonas</taxon>
    </lineage>
</organism>
<reference evidence="1 2" key="1">
    <citation type="submission" date="2019-03" db="EMBL/GenBank/DDBJ databases">
        <title>Genomic Encyclopedia of Type Strains, Phase III (KMG-III): the genomes of soil and plant-associated and newly described type strains.</title>
        <authorList>
            <person name="Whitman W."/>
        </authorList>
    </citation>
    <scope>NUCLEOTIDE SEQUENCE [LARGE SCALE GENOMIC DNA]</scope>
    <source>
        <strain evidence="1 2">CECT 5797</strain>
    </source>
</reference>
<dbReference type="EMBL" id="SNZJ01000002">
    <property type="protein sequence ID" value="TDR56972.1"/>
    <property type="molecule type" value="Genomic_DNA"/>
</dbReference>
<dbReference type="Pfam" id="PF12261">
    <property type="entry name" value="T_hemolysin"/>
    <property type="match status" value="1"/>
</dbReference>
<protein>
    <submittedName>
        <fullName evidence="1">Thermostable hemolysin</fullName>
    </submittedName>
</protein>
<evidence type="ECO:0000313" key="1">
    <source>
        <dbReference type="EMBL" id="TDR56972.1"/>
    </source>
</evidence>
<sequence>MRCSDPLPSPTPCRQPPMGLCPSPLAWREAHHWRERRRLEQLVRRRFAAEHGARISHFLPRLFGLWQADTSVAAVGMRAATGGPLFQEHYLDDSAEAFLSRRLGRATSRDEIAEIGNLASRRPGLQRPLYLHLVEQLAAEGIAWLLFTATPEVHNGIRRLGLQLHPLMPADPARLGAGQAEWGRYYDRHPWVMAGDLRRAHRDLIDRGLLPLAQPAEVTDDRLA</sequence>
<evidence type="ECO:0000313" key="2">
    <source>
        <dbReference type="Proteomes" id="UP000295212"/>
    </source>
</evidence>
<comment type="caution">
    <text evidence="1">The sequence shown here is derived from an EMBL/GenBank/DDBJ whole genome shotgun (WGS) entry which is preliminary data.</text>
</comment>
<dbReference type="RefSeq" id="WP_243737179.1">
    <property type="nucleotide sequence ID" value="NZ_SNZJ01000002.1"/>
</dbReference>
<dbReference type="Proteomes" id="UP000295212">
    <property type="component" value="Unassembled WGS sequence"/>
</dbReference>
<accession>A0A4R6ZWQ2</accession>
<gene>
    <name evidence="1" type="ORF">DFP85_102150</name>
</gene>
<name>A0A4R6ZWQ2_9GAMM</name>
<proteinExistence type="predicted"/>
<dbReference type="AlphaFoldDB" id="A0A4R6ZWQ2"/>
<dbReference type="InterPro" id="IPR022050">
    <property type="entry name" value="T_hemolysin"/>
</dbReference>